<name>A0AB34JTT9_PRYPA</name>
<dbReference type="AlphaFoldDB" id="A0AB34JTT9"/>
<gene>
    <name evidence="2" type="ORF">AB1Y20_018904</name>
</gene>
<keyword evidence="3" id="KW-1185">Reference proteome</keyword>
<sequence>MAPLMVGGLLQLMERVESLPLTAMVCSTSEEPAPATSPSKKKLPSARAGYTEPALSSSLRAPKNRKTPSMVDPQPQRYDPLNHRGMKCPLSPNVGPGCYRQSTKLHEMSIREPCRPSAAFRSGIPRNIPFGSSSPYVWRPPRNMYGSPYSVTSKLPADLLSVQRRRVPGANPMQSIAQRFGDSPGDGHLQHLLLMRFDEELEPSSSHVGSVAQGRTPIWDRPLKSG</sequence>
<evidence type="ECO:0000313" key="2">
    <source>
        <dbReference type="EMBL" id="KAL1523989.1"/>
    </source>
</evidence>
<dbReference type="Proteomes" id="UP001515480">
    <property type="component" value="Unassembled WGS sequence"/>
</dbReference>
<feature type="region of interest" description="Disordered" evidence="1">
    <location>
        <begin position="204"/>
        <end position="226"/>
    </location>
</feature>
<evidence type="ECO:0000256" key="1">
    <source>
        <dbReference type="SAM" id="MobiDB-lite"/>
    </source>
</evidence>
<protein>
    <submittedName>
        <fullName evidence="2">Uncharacterized protein</fullName>
    </submittedName>
</protein>
<dbReference type="EMBL" id="JBGBPQ010000005">
    <property type="protein sequence ID" value="KAL1523989.1"/>
    <property type="molecule type" value="Genomic_DNA"/>
</dbReference>
<comment type="caution">
    <text evidence="2">The sequence shown here is derived from an EMBL/GenBank/DDBJ whole genome shotgun (WGS) entry which is preliminary data.</text>
</comment>
<evidence type="ECO:0000313" key="3">
    <source>
        <dbReference type="Proteomes" id="UP001515480"/>
    </source>
</evidence>
<organism evidence="2 3">
    <name type="scientific">Prymnesium parvum</name>
    <name type="common">Toxic golden alga</name>
    <dbReference type="NCBI Taxonomy" id="97485"/>
    <lineage>
        <taxon>Eukaryota</taxon>
        <taxon>Haptista</taxon>
        <taxon>Haptophyta</taxon>
        <taxon>Prymnesiophyceae</taxon>
        <taxon>Prymnesiales</taxon>
        <taxon>Prymnesiaceae</taxon>
        <taxon>Prymnesium</taxon>
    </lineage>
</organism>
<feature type="region of interest" description="Disordered" evidence="1">
    <location>
        <begin position="29"/>
        <end position="87"/>
    </location>
</feature>
<accession>A0AB34JTT9</accession>
<reference evidence="2 3" key="1">
    <citation type="journal article" date="2024" name="Science">
        <title>Giant polyketide synthase enzymes in the biosynthesis of giant marine polyether toxins.</title>
        <authorList>
            <person name="Fallon T.R."/>
            <person name="Shende V.V."/>
            <person name="Wierzbicki I.H."/>
            <person name="Pendleton A.L."/>
            <person name="Watervoot N.F."/>
            <person name="Auber R.P."/>
            <person name="Gonzalez D.J."/>
            <person name="Wisecaver J.H."/>
            <person name="Moore B.S."/>
        </authorList>
    </citation>
    <scope>NUCLEOTIDE SEQUENCE [LARGE SCALE GENOMIC DNA]</scope>
    <source>
        <strain evidence="2 3">12B1</strain>
    </source>
</reference>
<proteinExistence type="predicted"/>